<proteinExistence type="predicted"/>
<evidence type="ECO:0000256" key="1">
    <source>
        <dbReference type="SAM" id="MobiDB-lite"/>
    </source>
</evidence>
<dbReference type="Proteomes" id="UP001172673">
    <property type="component" value="Unassembled WGS sequence"/>
</dbReference>
<comment type="caution">
    <text evidence="3">The sequence shown here is derived from an EMBL/GenBank/DDBJ whole genome shotgun (WGS) entry which is preliminary data.</text>
</comment>
<sequence length="521" mass="58378">MSVVLTHTSGADYTPKYLFVSGAQHGTDKSRHVMKEFLRKRDSTRRQKQQAERSKSRVLPWLRREDMAQSTSQVAGSIADATVPLDSSSDWSSRPSSPQQSQWTAESTAGESPHTCSSLGSVFDFGRLLDNSRKVSHSSQNLVNNLHGGVISQLYETKESTDSISPASAMANHIMTQPASSQILLAISSLSHDIECGHQTPSLDTLGLIVDGIRLLQEQLQQPDAVSDDTILAVLSMWSYEVTLTTMFESENQTIPKTMTNNIQTHLCGLQRSITCRGGLRNLSPETLWLLAWCISTMPGYSQIDTRMMEPTTGNPRSPQTAVDSYYCLTRLFDTLSNIERHVSSPDSISGILEESAFSSLRRTLLRLNVMRRTLKQQKSPVSRLRKSTTLTVILLFIFGILLGGTNCAHQEARARRIELLQAQKRLVEHHLDEEGSFEKAWSVLMTQQEQPQLRLHPKTWSIVEMANVVKHLSVGTIDALAQLLMGYLLPETREDNIVRFRYERLLLQVHYELDGLADLS</sequence>
<accession>A0AA39CN94</accession>
<feature type="region of interest" description="Disordered" evidence="1">
    <location>
        <begin position="70"/>
        <end position="114"/>
    </location>
</feature>
<dbReference type="AlphaFoldDB" id="A0AA39CN94"/>
<reference evidence="3" key="1">
    <citation type="submission" date="2022-10" db="EMBL/GenBank/DDBJ databases">
        <title>Culturing micro-colonial fungi from biological soil crusts in the Mojave desert and describing Neophaeococcomyces mojavensis, and introducing the new genera and species Taxawa tesnikishii.</title>
        <authorList>
            <person name="Kurbessoian T."/>
            <person name="Stajich J.E."/>
        </authorList>
    </citation>
    <scope>NUCLEOTIDE SEQUENCE</scope>
    <source>
        <strain evidence="3">TK_41</strain>
    </source>
</reference>
<keyword evidence="2" id="KW-0472">Membrane</keyword>
<feature type="transmembrane region" description="Helical" evidence="2">
    <location>
        <begin position="389"/>
        <end position="409"/>
    </location>
</feature>
<keyword evidence="2" id="KW-1133">Transmembrane helix</keyword>
<evidence type="ECO:0000313" key="3">
    <source>
        <dbReference type="EMBL" id="KAJ9614544.1"/>
    </source>
</evidence>
<gene>
    <name evidence="3" type="ORF">H2200_002681</name>
</gene>
<name>A0AA39CN94_9EURO</name>
<evidence type="ECO:0000313" key="4">
    <source>
        <dbReference type="Proteomes" id="UP001172673"/>
    </source>
</evidence>
<keyword evidence="2" id="KW-0812">Transmembrane</keyword>
<evidence type="ECO:0000256" key="2">
    <source>
        <dbReference type="SAM" id="Phobius"/>
    </source>
</evidence>
<keyword evidence="4" id="KW-1185">Reference proteome</keyword>
<feature type="compositionally biased region" description="Polar residues" evidence="1">
    <location>
        <begin position="104"/>
        <end position="114"/>
    </location>
</feature>
<organism evidence="3 4">
    <name type="scientific">Cladophialophora chaetospira</name>
    <dbReference type="NCBI Taxonomy" id="386627"/>
    <lineage>
        <taxon>Eukaryota</taxon>
        <taxon>Fungi</taxon>
        <taxon>Dikarya</taxon>
        <taxon>Ascomycota</taxon>
        <taxon>Pezizomycotina</taxon>
        <taxon>Eurotiomycetes</taxon>
        <taxon>Chaetothyriomycetidae</taxon>
        <taxon>Chaetothyriales</taxon>
        <taxon>Herpotrichiellaceae</taxon>
        <taxon>Cladophialophora</taxon>
    </lineage>
</organism>
<dbReference type="EMBL" id="JAPDRK010000003">
    <property type="protein sequence ID" value="KAJ9614544.1"/>
    <property type="molecule type" value="Genomic_DNA"/>
</dbReference>
<feature type="compositionally biased region" description="Low complexity" evidence="1">
    <location>
        <begin position="86"/>
        <end position="103"/>
    </location>
</feature>
<protein>
    <submittedName>
        <fullName evidence="3">Uncharacterized protein</fullName>
    </submittedName>
</protein>